<evidence type="ECO:0000313" key="2">
    <source>
        <dbReference type="EMBL" id="SSX29072.1"/>
    </source>
</evidence>
<dbReference type="EMBL" id="UFQT01001134">
    <property type="protein sequence ID" value="SSX29072.1"/>
    <property type="molecule type" value="Genomic_DNA"/>
</dbReference>
<dbReference type="EMBL" id="UFQS01001134">
    <property type="protein sequence ID" value="SSX09162.1"/>
    <property type="molecule type" value="Genomic_DNA"/>
</dbReference>
<dbReference type="VEuPathDB" id="VectorBase:CSON000818"/>
<reference evidence="2" key="2">
    <citation type="submission" date="2018-07" db="EMBL/GenBank/DDBJ databases">
        <authorList>
            <person name="Quirk P.G."/>
            <person name="Krulwich T.A."/>
        </authorList>
    </citation>
    <scope>NUCLEOTIDE SEQUENCE</scope>
</reference>
<accession>A0A336KX09</accession>
<name>A0A336KX09_CULSO</name>
<protein>
    <submittedName>
        <fullName evidence="1">CSON000818 protein</fullName>
    </submittedName>
</protein>
<gene>
    <name evidence="1" type="primary">CSON000818</name>
</gene>
<proteinExistence type="predicted"/>
<dbReference type="AlphaFoldDB" id="A0A336KX09"/>
<sequence length="138" mass="15394">MLNNSEEFTQSICCETKDKNVLNEYRLPPVRPSPGSSPNLQGGLISQYDFDHSAPCSPTSGIKHSFKSVPDETQGYYENSIKNLEEFSLQDDGLSAQMLDCMSFDGIDGSTSLSNNSRLTYIETNTNRNSLRRDLNLN</sequence>
<evidence type="ECO:0000313" key="1">
    <source>
        <dbReference type="EMBL" id="SSX09162.1"/>
    </source>
</evidence>
<organism evidence="1">
    <name type="scientific">Culicoides sonorensis</name>
    <name type="common">Biting midge</name>
    <dbReference type="NCBI Taxonomy" id="179676"/>
    <lineage>
        <taxon>Eukaryota</taxon>
        <taxon>Metazoa</taxon>
        <taxon>Ecdysozoa</taxon>
        <taxon>Arthropoda</taxon>
        <taxon>Hexapoda</taxon>
        <taxon>Insecta</taxon>
        <taxon>Pterygota</taxon>
        <taxon>Neoptera</taxon>
        <taxon>Endopterygota</taxon>
        <taxon>Diptera</taxon>
        <taxon>Nematocera</taxon>
        <taxon>Chironomoidea</taxon>
        <taxon>Ceratopogonidae</taxon>
        <taxon>Ceratopogoninae</taxon>
        <taxon>Culicoides</taxon>
        <taxon>Monoculicoides</taxon>
    </lineage>
</organism>
<reference evidence="1" key="1">
    <citation type="submission" date="2018-04" db="EMBL/GenBank/DDBJ databases">
        <authorList>
            <person name="Go L.Y."/>
            <person name="Mitchell J.A."/>
        </authorList>
    </citation>
    <scope>NUCLEOTIDE SEQUENCE</scope>
    <source>
        <tissue evidence="1">Whole organism</tissue>
    </source>
</reference>